<evidence type="ECO:0000256" key="5">
    <source>
        <dbReference type="ARBA" id="ARBA00022705"/>
    </source>
</evidence>
<organism evidence="10 11">
    <name type="scientific">Allacma fusca</name>
    <dbReference type="NCBI Taxonomy" id="39272"/>
    <lineage>
        <taxon>Eukaryota</taxon>
        <taxon>Metazoa</taxon>
        <taxon>Ecdysozoa</taxon>
        <taxon>Arthropoda</taxon>
        <taxon>Hexapoda</taxon>
        <taxon>Collembola</taxon>
        <taxon>Symphypleona</taxon>
        <taxon>Sminthuridae</taxon>
        <taxon>Allacma</taxon>
    </lineage>
</organism>
<evidence type="ECO:0000313" key="11">
    <source>
        <dbReference type="Proteomes" id="UP000708208"/>
    </source>
</evidence>
<comment type="catalytic activity">
    <reaction evidence="8">
        <text>DNA(n) + a 2'-deoxyribonucleoside 5'-triphosphate = DNA(n+1) + diphosphate</text>
        <dbReference type="Rhea" id="RHEA:22508"/>
        <dbReference type="Rhea" id="RHEA-COMP:17339"/>
        <dbReference type="Rhea" id="RHEA-COMP:17340"/>
        <dbReference type="ChEBI" id="CHEBI:33019"/>
        <dbReference type="ChEBI" id="CHEBI:61560"/>
        <dbReference type="ChEBI" id="CHEBI:173112"/>
        <dbReference type="EC" id="2.7.7.7"/>
    </reaction>
</comment>
<keyword evidence="7" id="KW-0238">DNA-binding</keyword>
<evidence type="ECO:0000259" key="9">
    <source>
        <dbReference type="Pfam" id="PF03175"/>
    </source>
</evidence>
<evidence type="ECO:0000256" key="4">
    <source>
        <dbReference type="ARBA" id="ARBA00022695"/>
    </source>
</evidence>
<dbReference type="GO" id="GO:0000166">
    <property type="term" value="F:nucleotide binding"/>
    <property type="evidence" value="ECO:0007669"/>
    <property type="project" value="InterPro"/>
</dbReference>
<feature type="domain" description="DNA-directed DNA polymerase family B mitochondria/virus" evidence="9">
    <location>
        <begin position="106"/>
        <end position="633"/>
    </location>
</feature>
<evidence type="ECO:0000256" key="2">
    <source>
        <dbReference type="ARBA" id="ARBA00012417"/>
    </source>
</evidence>
<keyword evidence="4" id="KW-0548">Nucleotidyltransferase</keyword>
<dbReference type="Pfam" id="PF03175">
    <property type="entry name" value="DNA_pol_B_2"/>
    <property type="match status" value="1"/>
</dbReference>
<dbReference type="GO" id="GO:0003887">
    <property type="term" value="F:DNA-directed DNA polymerase activity"/>
    <property type="evidence" value="ECO:0007669"/>
    <property type="project" value="UniProtKB-KW"/>
</dbReference>
<dbReference type="AlphaFoldDB" id="A0A8J2JS17"/>
<comment type="similarity">
    <text evidence="1">Belongs to the DNA polymerase type-B family.</text>
</comment>
<dbReference type="PANTHER" id="PTHR31511:SF12">
    <property type="entry name" value="RHO TERMINATION FACTOR N-TERMINAL DOMAIN-CONTAINING PROTEIN"/>
    <property type="match status" value="1"/>
</dbReference>
<evidence type="ECO:0000256" key="8">
    <source>
        <dbReference type="ARBA" id="ARBA00049244"/>
    </source>
</evidence>
<keyword evidence="5" id="KW-0235">DNA replication</keyword>
<evidence type="ECO:0000313" key="10">
    <source>
        <dbReference type="EMBL" id="CAG7725429.1"/>
    </source>
</evidence>
<dbReference type="Proteomes" id="UP000708208">
    <property type="component" value="Unassembled WGS sequence"/>
</dbReference>
<name>A0A8J2JS17_9HEXA</name>
<sequence>MVKPTVLELQKHRSATHCCHCKRPFTNIGTASSLDDDINCLEFDDELNLIFNSDDSNDDEISESGPSRNKKTKLIPQVIKTYHHSHDGGHYISSLCQVCNLKIRYKNELTLVAHNASKFDFHLLLKHLDSPLFGLKDIKVISKSKETFIQIQITAQSMYIPDQNIEYGKKPIFKKNFNGNRKVKIRMIDSFNFLPSSLARLADNLVKDKSHLLKLVETVVKQHLIPKRTIRNDYEISEDTIKLLMQKLPYPYTFLTSPKVLESGNSIPGISYFHNELTNTNCTLGEWEAIQHLIKTFGITDFQKYTHLYTVLDSTLLSLVWVNFVHNSMKSYGLDPTYTATASGFAWQAFLYTTGSDIHYIRDKEMINFIRRGVRGGNAFAVRKICTSNNKRNPHFKFDSAKPESAIVYFDIVSLYSYVMQYNSFPHSNSEWVDPEALNKIDWRYPQKMDPNTGYILEVSLEYPDEIHDATSDLPFCPVKTSIQLCELSKTQVKNLHALDKTTQRSFLTTPKLLLHQYDRDNYVIHYQTLAFYLLKGMKLKTVHKGIRFTQKAFLKKYIKYNVDKRKLATSECERDSLKLGNNSIFGRLLMKDDNLVDVVFCTSRADVHKMLASDRCIDFDIINENVSIVILKKSKIVLDKPIQVGFTVLDLAKNKFYSAYYDDLKGVFGANISLLYTDTDSCLTVVNEPENILWKLLVENRNLFDFSKIRKSHQIFSLYKHIENLSTYNAGESGKIKIEDLDISQTVTLKSKQYSILTYDGSSEMKAKGLPSNAVKRFCNHETYKDIVESGKERRVDINVIRSKSHNLFQATINKLAFHNLDLYRCYPDENDYNFSLPFGHYSLRNKNNVKNK</sequence>
<proteinExistence type="inferred from homology"/>
<dbReference type="GO" id="GO:0003677">
    <property type="term" value="F:DNA binding"/>
    <property type="evidence" value="ECO:0007669"/>
    <property type="project" value="UniProtKB-KW"/>
</dbReference>
<dbReference type="PANTHER" id="PTHR31511">
    <property type="entry name" value="PROTEIN CBG23764"/>
    <property type="match status" value="1"/>
</dbReference>
<keyword evidence="3" id="KW-0808">Transferase</keyword>
<keyword evidence="11" id="KW-1185">Reference proteome</keyword>
<dbReference type="OrthoDB" id="6602337at2759"/>
<accession>A0A8J2JS17</accession>
<reference evidence="10" key="1">
    <citation type="submission" date="2021-06" db="EMBL/GenBank/DDBJ databases">
        <authorList>
            <person name="Hodson N. C."/>
            <person name="Mongue J. A."/>
            <person name="Jaron S. K."/>
        </authorList>
    </citation>
    <scope>NUCLEOTIDE SEQUENCE</scope>
</reference>
<evidence type="ECO:0000256" key="1">
    <source>
        <dbReference type="ARBA" id="ARBA00005755"/>
    </source>
</evidence>
<dbReference type="EMBL" id="CAJVCH010121767">
    <property type="protein sequence ID" value="CAG7725429.1"/>
    <property type="molecule type" value="Genomic_DNA"/>
</dbReference>
<dbReference type="GO" id="GO:0006260">
    <property type="term" value="P:DNA replication"/>
    <property type="evidence" value="ECO:0007669"/>
    <property type="project" value="UniProtKB-KW"/>
</dbReference>
<comment type="caution">
    <text evidence="10">The sequence shown here is derived from an EMBL/GenBank/DDBJ whole genome shotgun (WGS) entry which is preliminary data.</text>
</comment>
<gene>
    <name evidence="10" type="ORF">AFUS01_LOCUS14386</name>
</gene>
<dbReference type="EC" id="2.7.7.7" evidence="2"/>
<evidence type="ECO:0000256" key="3">
    <source>
        <dbReference type="ARBA" id="ARBA00022679"/>
    </source>
</evidence>
<evidence type="ECO:0000256" key="6">
    <source>
        <dbReference type="ARBA" id="ARBA00022932"/>
    </source>
</evidence>
<evidence type="ECO:0000256" key="7">
    <source>
        <dbReference type="ARBA" id="ARBA00023125"/>
    </source>
</evidence>
<dbReference type="InterPro" id="IPR004868">
    <property type="entry name" value="DNA-dir_DNA_pol_B_mt/vir"/>
</dbReference>
<keyword evidence="6" id="KW-0239">DNA-directed DNA polymerase</keyword>
<protein>
    <recommendedName>
        <fullName evidence="2">DNA-directed DNA polymerase</fullName>
        <ecNumber evidence="2">2.7.7.7</ecNumber>
    </recommendedName>
</protein>